<protein>
    <submittedName>
        <fullName evidence="1">Uncharacterized protein</fullName>
    </submittedName>
</protein>
<reference evidence="1 2" key="1">
    <citation type="submission" date="2019-09" db="EMBL/GenBank/DDBJ databases">
        <title>YIM 132548 draft genome.</title>
        <authorList>
            <person name="Jiang L."/>
        </authorList>
    </citation>
    <scope>NUCLEOTIDE SEQUENCE [LARGE SCALE GENOMIC DNA]</scope>
    <source>
        <strain evidence="1 2">YIM 132548</strain>
    </source>
</reference>
<dbReference type="AlphaFoldDB" id="A0A6N6MVT1"/>
<proteinExistence type="predicted"/>
<accession>A0A6N6MVT1</accession>
<name>A0A6N6MVT1_9HYPH</name>
<comment type="caution">
    <text evidence="1">The sequence shown here is derived from an EMBL/GenBank/DDBJ whole genome shotgun (WGS) entry which is preliminary data.</text>
</comment>
<gene>
    <name evidence="1" type="ORF">F6X51_03990</name>
</gene>
<sequence length="85" mass="9484">MPTEARRAEFARKALASHARAHTQAHATLRRWPSVRAGDDIAECDIVDLITDLLLLARLRGHDPASIVSKAERHVYAETGRRYGP</sequence>
<organism evidence="1 2">
    <name type="scientific">Methylobacterium planeticum</name>
    <dbReference type="NCBI Taxonomy" id="2615211"/>
    <lineage>
        <taxon>Bacteria</taxon>
        <taxon>Pseudomonadati</taxon>
        <taxon>Pseudomonadota</taxon>
        <taxon>Alphaproteobacteria</taxon>
        <taxon>Hyphomicrobiales</taxon>
        <taxon>Methylobacteriaceae</taxon>
        <taxon>Methylobacterium</taxon>
    </lineage>
</organism>
<dbReference type="RefSeq" id="WP_150961933.1">
    <property type="nucleotide sequence ID" value="NZ_VZZJ01000003.1"/>
</dbReference>
<evidence type="ECO:0000313" key="1">
    <source>
        <dbReference type="EMBL" id="KAB1075061.1"/>
    </source>
</evidence>
<keyword evidence="2" id="KW-1185">Reference proteome</keyword>
<dbReference type="EMBL" id="VZZJ01000003">
    <property type="protein sequence ID" value="KAB1075061.1"/>
    <property type="molecule type" value="Genomic_DNA"/>
</dbReference>
<dbReference type="Proteomes" id="UP000441523">
    <property type="component" value="Unassembled WGS sequence"/>
</dbReference>
<evidence type="ECO:0000313" key="2">
    <source>
        <dbReference type="Proteomes" id="UP000441523"/>
    </source>
</evidence>